<sequence>MANVGLVTAKVICFIITLAEQFSIQTNLNSYTTSIWDKVADTIFKFIPVLLMETRGKIMGKSKQLS</sequence>
<name>A0AAV8U8R1_9ROSI</name>
<feature type="signal peptide" evidence="1">
    <location>
        <begin position="1"/>
        <end position="21"/>
    </location>
</feature>
<comment type="caution">
    <text evidence="2">The sequence shown here is derived from an EMBL/GenBank/DDBJ whole genome shotgun (WGS) entry which is preliminary data.</text>
</comment>
<proteinExistence type="predicted"/>
<dbReference type="Proteomes" id="UP001159364">
    <property type="component" value="Linkage Group LG08"/>
</dbReference>
<dbReference type="EMBL" id="JAIWQS010000008">
    <property type="protein sequence ID" value="KAJ8898900.1"/>
    <property type="molecule type" value="Genomic_DNA"/>
</dbReference>
<reference evidence="2 3" key="1">
    <citation type="submission" date="2021-09" db="EMBL/GenBank/DDBJ databases">
        <title>Genomic insights and catalytic innovation underlie evolution of tropane alkaloids biosynthesis.</title>
        <authorList>
            <person name="Wang Y.-J."/>
            <person name="Tian T."/>
            <person name="Huang J.-P."/>
            <person name="Huang S.-X."/>
        </authorList>
    </citation>
    <scope>NUCLEOTIDE SEQUENCE [LARGE SCALE GENOMIC DNA]</scope>
    <source>
        <strain evidence="2">KIB-2018</strain>
        <tissue evidence="2">Leaf</tissue>
    </source>
</reference>
<dbReference type="AlphaFoldDB" id="A0AAV8U8R1"/>
<feature type="chain" id="PRO_5043339380" evidence="1">
    <location>
        <begin position="22"/>
        <end position="66"/>
    </location>
</feature>
<organism evidence="2 3">
    <name type="scientific">Erythroxylum novogranatense</name>
    <dbReference type="NCBI Taxonomy" id="1862640"/>
    <lineage>
        <taxon>Eukaryota</taxon>
        <taxon>Viridiplantae</taxon>
        <taxon>Streptophyta</taxon>
        <taxon>Embryophyta</taxon>
        <taxon>Tracheophyta</taxon>
        <taxon>Spermatophyta</taxon>
        <taxon>Magnoliopsida</taxon>
        <taxon>eudicotyledons</taxon>
        <taxon>Gunneridae</taxon>
        <taxon>Pentapetalae</taxon>
        <taxon>rosids</taxon>
        <taxon>fabids</taxon>
        <taxon>Malpighiales</taxon>
        <taxon>Erythroxylaceae</taxon>
        <taxon>Erythroxylum</taxon>
    </lineage>
</organism>
<evidence type="ECO:0000313" key="2">
    <source>
        <dbReference type="EMBL" id="KAJ8898900.1"/>
    </source>
</evidence>
<keyword evidence="3" id="KW-1185">Reference proteome</keyword>
<protein>
    <submittedName>
        <fullName evidence="2">Uncharacterized protein</fullName>
    </submittedName>
</protein>
<evidence type="ECO:0000313" key="3">
    <source>
        <dbReference type="Proteomes" id="UP001159364"/>
    </source>
</evidence>
<evidence type="ECO:0000256" key="1">
    <source>
        <dbReference type="SAM" id="SignalP"/>
    </source>
</evidence>
<keyword evidence="1" id="KW-0732">Signal</keyword>
<accession>A0AAV8U8R1</accession>
<gene>
    <name evidence="2" type="ORF">K2173_008209</name>
</gene>